<organism evidence="1 2">
    <name type="scientific">Bipolaris oryzae ATCC 44560</name>
    <dbReference type="NCBI Taxonomy" id="930090"/>
    <lineage>
        <taxon>Eukaryota</taxon>
        <taxon>Fungi</taxon>
        <taxon>Dikarya</taxon>
        <taxon>Ascomycota</taxon>
        <taxon>Pezizomycotina</taxon>
        <taxon>Dothideomycetes</taxon>
        <taxon>Pleosporomycetidae</taxon>
        <taxon>Pleosporales</taxon>
        <taxon>Pleosporineae</taxon>
        <taxon>Pleosporaceae</taxon>
        <taxon>Bipolaris</taxon>
    </lineage>
</organism>
<reference evidence="1 2" key="1">
    <citation type="journal article" date="2013" name="PLoS Genet.">
        <title>Comparative genome structure, secondary metabolite, and effector coding capacity across Cochliobolus pathogens.</title>
        <authorList>
            <person name="Condon B.J."/>
            <person name="Leng Y."/>
            <person name="Wu D."/>
            <person name="Bushley K.E."/>
            <person name="Ohm R.A."/>
            <person name="Otillar R."/>
            <person name="Martin J."/>
            <person name="Schackwitz W."/>
            <person name="Grimwood J."/>
            <person name="MohdZainudin N."/>
            <person name="Xue C."/>
            <person name="Wang R."/>
            <person name="Manning V.A."/>
            <person name="Dhillon B."/>
            <person name="Tu Z.J."/>
            <person name="Steffenson B.J."/>
            <person name="Salamov A."/>
            <person name="Sun H."/>
            <person name="Lowry S."/>
            <person name="LaButti K."/>
            <person name="Han J."/>
            <person name="Copeland A."/>
            <person name="Lindquist E."/>
            <person name="Barry K."/>
            <person name="Schmutz J."/>
            <person name="Baker S.E."/>
            <person name="Ciuffetti L.M."/>
            <person name="Grigoriev I.V."/>
            <person name="Zhong S."/>
            <person name="Turgeon B.G."/>
        </authorList>
    </citation>
    <scope>NUCLEOTIDE SEQUENCE [LARGE SCALE GENOMIC DNA]</scope>
    <source>
        <strain evidence="1 2">ATCC 44560</strain>
    </source>
</reference>
<dbReference type="RefSeq" id="XP_007688666.1">
    <property type="nucleotide sequence ID" value="XM_007690476.1"/>
</dbReference>
<dbReference type="Proteomes" id="UP000054032">
    <property type="component" value="Unassembled WGS sequence"/>
</dbReference>
<sequence>MIIRQQNLDYTTAVSKGHVLLTLMRATDHEAALLLNSPLQTAQTTFLSPSALSHWGYERTPFTLPSSSPLYPLQHSLGVSPSTNTPIGHSHLDSGVRNGIYVPVTWAKFNTVINGAAGMIVAVDNESPSQILLREGCEKGGKGRGGALPELRYWSDVVFLQWQIIAGGNANLRFVVRLGITNAATLDILGRVLRKDGVVDEERTVGLERNVVWRVQEDEESVAAILGTPNGSGVARLLMHHKRELGHKVVEEVRLVGWKGEGVGEPSLVFRIGNVYGEGDGGSQETVRGGSVL</sequence>
<dbReference type="OrthoDB" id="5337308at2759"/>
<dbReference type="eggNOG" id="ENOG502SZ3Z">
    <property type="taxonomic scope" value="Eukaryota"/>
</dbReference>
<dbReference type="EMBL" id="KI963997">
    <property type="protein sequence ID" value="EUC44805.1"/>
    <property type="molecule type" value="Genomic_DNA"/>
</dbReference>
<evidence type="ECO:0000313" key="1">
    <source>
        <dbReference type="EMBL" id="EUC44805.1"/>
    </source>
</evidence>
<evidence type="ECO:0000313" key="2">
    <source>
        <dbReference type="Proteomes" id="UP000054032"/>
    </source>
</evidence>
<dbReference type="HOGENOM" id="CLU_990821_0_0_1"/>
<gene>
    <name evidence="1" type="ORF">COCMIDRAFT_5938</name>
</gene>
<dbReference type="STRING" id="930090.W6Z4E6"/>
<proteinExistence type="predicted"/>
<protein>
    <submittedName>
        <fullName evidence="1">Uncharacterized protein</fullName>
    </submittedName>
</protein>
<dbReference type="AlphaFoldDB" id="W6Z4E6"/>
<accession>W6Z4E6</accession>
<dbReference type="GeneID" id="19124786"/>
<keyword evidence="2" id="KW-1185">Reference proteome</keyword>
<name>W6Z4E6_COCMI</name>
<dbReference type="KEGG" id="bor:COCMIDRAFT_5938"/>